<sequence>MASTPLEDLNDRCGAGGVAWIDCREQQQMGGIDRLHQLFEFDRDRHPPKTRPMTMCRPLGSRAKPGRRDRGVVSSHDPTPLFRRTVRPIPMWPARKGKVCKIIDQMDQDGFSTGRVGENQGRALRFNGRQSLSNLVDADPSDTQQFARPQPDNPVSQLLDAARRRTSRLHPRFHATVKMANSSAQRNLAPPTHNGPVSQPLKVRGSFFLAVTGLFAGDITPRRSRAAASPFEATLAVPQLSAIG</sequence>
<evidence type="ECO:0000256" key="1">
    <source>
        <dbReference type="SAM" id="MobiDB-lite"/>
    </source>
</evidence>
<dbReference type="AlphaFoldDB" id="A0A336JKM9"/>
<dbReference type="Proteomes" id="UP000252631">
    <property type="component" value="Unassembled WGS sequence"/>
</dbReference>
<keyword evidence="5" id="KW-1185">Reference proteome</keyword>
<accession>A0A336JKM9</accession>
<dbReference type="EMBL" id="QRDT01000006">
    <property type="protein sequence ID" value="RED37760.1"/>
    <property type="molecule type" value="Genomic_DNA"/>
</dbReference>
<dbReference type="Proteomes" id="UP000256343">
    <property type="component" value="Unassembled WGS sequence"/>
</dbReference>
<evidence type="ECO:0000313" key="3">
    <source>
        <dbReference type="EMBL" id="SSW90260.1"/>
    </source>
</evidence>
<proteinExistence type="predicted"/>
<evidence type="ECO:0000313" key="4">
    <source>
        <dbReference type="Proteomes" id="UP000252631"/>
    </source>
</evidence>
<organism evidence="3 4">
    <name type="scientific">Rhodopseudomonas pentothenatexigens</name>
    <dbReference type="NCBI Taxonomy" id="999699"/>
    <lineage>
        <taxon>Bacteria</taxon>
        <taxon>Pseudomonadati</taxon>
        <taxon>Pseudomonadota</taxon>
        <taxon>Alphaproteobacteria</taxon>
        <taxon>Hyphomicrobiales</taxon>
        <taxon>Nitrobacteraceae</taxon>
        <taxon>Rhodopseudomonas</taxon>
    </lineage>
</organism>
<dbReference type="EMBL" id="UFQQ01000006">
    <property type="protein sequence ID" value="SSW90260.1"/>
    <property type="molecule type" value="Genomic_DNA"/>
</dbReference>
<name>A0A336JKM9_9BRAD</name>
<protein>
    <submittedName>
        <fullName evidence="3">Uncharacterized protein</fullName>
    </submittedName>
</protein>
<evidence type="ECO:0000313" key="5">
    <source>
        <dbReference type="Proteomes" id="UP000256343"/>
    </source>
</evidence>
<gene>
    <name evidence="2" type="ORF">BJ125_10684</name>
    <name evidence="3" type="ORF">SAMN05892882_10684</name>
</gene>
<evidence type="ECO:0000313" key="2">
    <source>
        <dbReference type="EMBL" id="RED37760.1"/>
    </source>
</evidence>
<reference evidence="3 4" key="1">
    <citation type="submission" date="2017-08" db="EMBL/GenBank/DDBJ databases">
        <authorList>
            <person name="de Groot N.N."/>
        </authorList>
    </citation>
    <scope>NUCLEOTIDE SEQUENCE [LARGE SCALE GENOMIC DNA]</scope>
    <source>
        <strain evidence="3 4">JA575</strain>
    </source>
</reference>
<feature type="region of interest" description="Disordered" evidence="1">
    <location>
        <begin position="133"/>
        <end position="155"/>
    </location>
</feature>
<feature type="region of interest" description="Disordered" evidence="1">
    <location>
        <begin position="44"/>
        <end position="81"/>
    </location>
</feature>
<reference evidence="2 5" key="2">
    <citation type="submission" date="2018-07" db="EMBL/GenBank/DDBJ databases">
        <title>Genomic Encyclopedia of Archaeal and Bacterial Type Strains, Phase II (KMG-II): from individual species to whole genera.</title>
        <authorList>
            <person name="Goeker M."/>
        </authorList>
    </citation>
    <scope>NUCLEOTIDE SEQUENCE [LARGE SCALE GENOMIC DNA]</scope>
    <source>
        <strain evidence="2 5">JA575</strain>
    </source>
</reference>